<dbReference type="Proteomes" id="UP001199642">
    <property type="component" value="Chromosome"/>
</dbReference>
<accession>A0ABY3RZ19</accession>
<proteinExistence type="predicted"/>
<reference evidence="2 3" key="1">
    <citation type="submission" date="2023-01" db="EMBL/GenBank/DDBJ databases">
        <title>Characterization of estradiol degrading bacteria Microbacterium sp. MZT7 and reveal degrading genes through genome analysis.</title>
        <authorList>
            <person name="Hao P."/>
            <person name="Gao Y."/>
        </authorList>
    </citation>
    <scope>NUCLEOTIDE SEQUENCE [LARGE SCALE GENOMIC DNA]</scope>
    <source>
        <strain evidence="2 3">MZT7</strain>
    </source>
</reference>
<name>A0ABY3RZ19_9MICO</name>
<protein>
    <submittedName>
        <fullName evidence="2">Uncharacterized protein</fullName>
    </submittedName>
</protein>
<dbReference type="EMBL" id="CP082781">
    <property type="protein sequence ID" value="UGS28675.1"/>
    <property type="molecule type" value="Genomic_DNA"/>
</dbReference>
<dbReference type="RefSeq" id="WP_231821462.1">
    <property type="nucleotide sequence ID" value="NZ_CP082781.1"/>
</dbReference>
<evidence type="ECO:0000313" key="3">
    <source>
        <dbReference type="Proteomes" id="UP001199642"/>
    </source>
</evidence>
<sequence length="106" mass="10598">MAVVMWACSVLTIVSAGVRLGYAVAGLRAAHGAERLPSSYALARSAALMVVALSAPVTSNLGFIAAAAVAMICVQSLDAVIGVRSGDRLKTIGPAFTAVANVAALI</sequence>
<gene>
    <name evidence="2" type="ORF">K8F61_09405</name>
</gene>
<organism evidence="2 3">
    <name type="scientific">Microbacterium resistens</name>
    <dbReference type="NCBI Taxonomy" id="156977"/>
    <lineage>
        <taxon>Bacteria</taxon>
        <taxon>Bacillati</taxon>
        <taxon>Actinomycetota</taxon>
        <taxon>Actinomycetes</taxon>
        <taxon>Micrococcales</taxon>
        <taxon>Microbacteriaceae</taxon>
        <taxon>Microbacterium</taxon>
    </lineage>
</organism>
<keyword evidence="1" id="KW-0472">Membrane</keyword>
<keyword evidence="1" id="KW-0812">Transmembrane</keyword>
<evidence type="ECO:0000256" key="1">
    <source>
        <dbReference type="SAM" id="Phobius"/>
    </source>
</evidence>
<keyword evidence="3" id="KW-1185">Reference proteome</keyword>
<feature type="transmembrane region" description="Helical" evidence="1">
    <location>
        <begin position="48"/>
        <end position="74"/>
    </location>
</feature>
<keyword evidence="1" id="KW-1133">Transmembrane helix</keyword>
<evidence type="ECO:0000313" key="2">
    <source>
        <dbReference type="EMBL" id="UGS28675.1"/>
    </source>
</evidence>